<proteinExistence type="predicted"/>
<feature type="transmembrane region" description="Helical" evidence="1">
    <location>
        <begin position="45"/>
        <end position="67"/>
    </location>
</feature>
<dbReference type="GeneID" id="56306996"/>
<dbReference type="STRING" id="40216.GCA_001917365_01668"/>
<dbReference type="KEGG" id="arj:DOM24_12905"/>
<sequence length="152" mass="16924">MNNKIYSNTALIRSLLLAPIPSLLVILIFSAAANGAGQLSSVVSILFVAVMIYAVYCILALPFAYGLSQLIQLKFHLNLGIILVGSISVWLIMLTLLQLILNHNISMGWELYLSGGYYMMALLTGFFYWLLLKYFDSQPAPAIAHFNKLKTY</sequence>
<evidence type="ECO:0000313" key="5">
    <source>
        <dbReference type="Proteomes" id="UP000314285"/>
    </source>
</evidence>
<dbReference type="Proteomes" id="UP000314285">
    <property type="component" value="Unassembled WGS sequence"/>
</dbReference>
<reference evidence="2 4" key="1">
    <citation type="journal article" date="2018" name="Nat. Biotechnol.">
        <title>A standardized bacterial taxonomy based on genome phylogeny substantially revises the tree of life.</title>
        <authorList>
            <person name="Parks D.H."/>
            <person name="Chuvochina M."/>
            <person name="Waite D.W."/>
            <person name="Rinke C."/>
            <person name="Skarshewski A."/>
            <person name="Chaumeil P.A."/>
            <person name="Hugenholtz P."/>
        </authorList>
    </citation>
    <scope>NUCLEOTIDE SEQUENCE [LARGE SCALE GENOMIC DNA]</scope>
    <source>
        <strain evidence="2">UBA10045</strain>
    </source>
</reference>
<dbReference type="EMBL" id="DPXL01000160">
    <property type="protein sequence ID" value="HCM32225.1"/>
    <property type="molecule type" value="Genomic_DNA"/>
</dbReference>
<name>A0A2T1J103_ACIRA</name>
<keyword evidence="1" id="KW-1133">Transmembrane helix</keyword>
<reference evidence="3 5" key="2">
    <citation type="submission" date="2019-06" db="EMBL/GenBank/DDBJ databases">
        <title>Genome of Acinetobacter radioresistens APH1, a phenol degrading strain.</title>
        <authorList>
            <person name="Liu Y."/>
        </authorList>
    </citation>
    <scope>NUCLEOTIDE SEQUENCE [LARGE SCALE GENOMIC DNA]</scope>
    <source>
        <strain evidence="3 5">APH1</strain>
    </source>
</reference>
<feature type="transmembrane region" description="Helical" evidence="1">
    <location>
        <begin position="112"/>
        <end position="131"/>
    </location>
</feature>
<evidence type="ECO:0000313" key="3">
    <source>
        <dbReference type="EMBL" id="TNX86517.1"/>
    </source>
</evidence>
<dbReference type="EMBL" id="VFBM01000010">
    <property type="protein sequence ID" value="TNX86517.1"/>
    <property type="molecule type" value="Genomic_DNA"/>
</dbReference>
<dbReference type="AlphaFoldDB" id="A0A2T1J103"/>
<organism evidence="3 5">
    <name type="scientific">Acinetobacter radioresistens</name>
    <dbReference type="NCBI Taxonomy" id="40216"/>
    <lineage>
        <taxon>Bacteria</taxon>
        <taxon>Pseudomonadati</taxon>
        <taxon>Pseudomonadota</taxon>
        <taxon>Gammaproteobacteria</taxon>
        <taxon>Moraxellales</taxon>
        <taxon>Moraxellaceae</taxon>
        <taxon>Acinetobacter</taxon>
    </lineage>
</organism>
<dbReference type="Proteomes" id="UP000262257">
    <property type="component" value="Unassembled WGS sequence"/>
</dbReference>
<keyword evidence="1" id="KW-0472">Membrane</keyword>
<dbReference type="RefSeq" id="WP_005018242.1">
    <property type="nucleotide sequence ID" value="NZ_BKHE01000017.1"/>
</dbReference>
<accession>A0A2T1J103</accession>
<comment type="caution">
    <text evidence="3">The sequence shown here is derived from an EMBL/GenBank/DDBJ whole genome shotgun (WGS) entry which is preliminary data.</text>
</comment>
<gene>
    <name evidence="2" type="ORF">DIC32_12885</name>
    <name evidence="3" type="ORF">FHY67_11545</name>
</gene>
<evidence type="ECO:0000313" key="4">
    <source>
        <dbReference type="Proteomes" id="UP000262257"/>
    </source>
</evidence>
<protein>
    <submittedName>
        <fullName evidence="3">Uncharacterized protein</fullName>
    </submittedName>
</protein>
<feature type="transmembrane region" description="Helical" evidence="1">
    <location>
        <begin position="79"/>
        <end position="100"/>
    </location>
</feature>
<keyword evidence="1" id="KW-0812">Transmembrane</keyword>
<evidence type="ECO:0000313" key="2">
    <source>
        <dbReference type="EMBL" id="HCM32225.1"/>
    </source>
</evidence>
<evidence type="ECO:0000256" key="1">
    <source>
        <dbReference type="SAM" id="Phobius"/>
    </source>
</evidence>